<dbReference type="AlphaFoldDB" id="A0A2I1HCW5"/>
<dbReference type="GO" id="GO:0016887">
    <property type="term" value="F:ATP hydrolysis activity"/>
    <property type="evidence" value="ECO:0007669"/>
    <property type="project" value="InterPro"/>
</dbReference>
<organism evidence="1 2">
    <name type="scientific">Rhizophagus irregularis</name>
    <dbReference type="NCBI Taxonomy" id="588596"/>
    <lineage>
        <taxon>Eukaryota</taxon>
        <taxon>Fungi</taxon>
        <taxon>Fungi incertae sedis</taxon>
        <taxon>Mucoromycota</taxon>
        <taxon>Glomeromycotina</taxon>
        <taxon>Glomeromycetes</taxon>
        <taxon>Glomerales</taxon>
        <taxon>Glomeraceae</taxon>
        <taxon>Rhizophagus</taxon>
    </lineage>
</organism>
<dbReference type="Proteomes" id="UP000234323">
    <property type="component" value="Unassembled WGS sequence"/>
</dbReference>
<name>A0A2I1HCW5_9GLOM</name>
<evidence type="ECO:0000313" key="2">
    <source>
        <dbReference type="Proteomes" id="UP000234323"/>
    </source>
</evidence>
<dbReference type="InterPro" id="IPR031248">
    <property type="entry name" value="RNF213"/>
</dbReference>
<accession>A0A2I1HCW5</accession>
<sequence>MSKDIMDKFVVQVDIAQEIISIVSVLIQMGHFGYRKFENKLQGTDNMKDYLKFLKEELKEWQSIVDRAQQRCYYLTFFLACHILAFYDYFISEKLDKDNEEECKLLIRFVNSKAQLPSTRKDIQKILRGSKNYLEILTEIGNELEKIFKNVPKQSRKLKATGQRIITDLVKKGEIFVASCTDKTRIPNIIMSLYANHGYYPEPWQLLICTTSTTMEELTNFIRRSLFASNNGYENRLFCIANLELLDFELQFNLISQIKSARDQEDYFLALICCKEIEMHHHILDQFFSDAYVTNGLNTHAMREIYKELCQNVICVSSELSGQAGLYVNSRNINSDL</sequence>
<gene>
    <name evidence="1" type="ORF">RhiirA4_477215</name>
</gene>
<proteinExistence type="predicted"/>
<keyword evidence="2" id="KW-1185">Reference proteome</keyword>
<reference evidence="1 2" key="1">
    <citation type="submission" date="2015-10" db="EMBL/GenBank/DDBJ databases">
        <title>Genome analyses suggest a sexual origin of heterokaryosis in a supposedly ancient asexual fungus.</title>
        <authorList>
            <person name="Ropars J."/>
            <person name="Sedzielewska K."/>
            <person name="Noel J."/>
            <person name="Charron P."/>
            <person name="Farinelli L."/>
            <person name="Marton T."/>
            <person name="Kruger M."/>
            <person name="Pelin A."/>
            <person name="Brachmann A."/>
            <person name="Corradi N."/>
        </authorList>
    </citation>
    <scope>NUCLEOTIDE SEQUENCE [LARGE SCALE GENOMIC DNA]</scope>
    <source>
        <strain evidence="1 2">A4</strain>
    </source>
</reference>
<dbReference type="PANTHER" id="PTHR22605">
    <property type="entry name" value="RZ-TYPE DOMAIN-CONTAINING PROTEIN"/>
    <property type="match status" value="1"/>
</dbReference>
<comment type="caution">
    <text evidence="1">The sequence shown here is derived from an EMBL/GenBank/DDBJ whole genome shotgun (WGS) entry which is preliminary data.</text>
</comment>
<dbReference type="EMBL" id="LLXI01002280">
    <property type="protein sequence ID" value="PKY56724.1"/>
    <property type="molecule type" value="Genomic_DNA"/>
</dbReference>
<protein>
    <submittedName>
        <fullName evidence="1">Uncharacterized protein</fullName>
    </submittedName>
</protein>
<evidence type="ECO:0000313" key="1">
    <source>
        <dbReference type="EMBL" id="PKY56724.1"/>
    </source>
</evidence>
<dbReference type="PANTHER" id="PTHR22605:SF1">
    <property type="entry name" value="RZ-TYPE DOMAIN-CONTAINING PROTEIN"/>
    <property type="match status" value="1"/>
</dbReference>
<dbReference type="GO" id="GO:0004842">
    <property type="term" value="F:ubiquitin-protein transferase activity"/>
    <property type="evidence" value="ECO:0007669"/>
    <property type="project" value="InterPro"/>
</dbReference>